<comment type="caution">
    <text evidence="2">The sequence shown here is derived from an EMBL/GenBank/DDBJ whole genome shotgun (WGS) entry which is preliminary data.</text>
</comment>
<organism evidence="2 3">
    <name type="scientific">Senna tora</name>
    <dbReference type="NCBI Taxonomy" id="362788"/>
    <lineage>
        <taxon>Eukaryota</taxon>
        <taxon>Viridiplantae</taxon>
        <taxon>Streptophyta</taxon>
        <taxon>Embryophyta</taxon>
        <taxon>Tracheophyta</taxon>
        <taxon>Spermatophyta</taxon>
        <taxon>Magnoliopsida</taxon>
        <taxon>eudicotyledons</taxon>
        <taxon>Gunneridae</taxon>
        <taxon>Pentapetalae</taxon>
        <taxon>rosids</taxon>
        <taxon>fabids</taxon>
        <taxon>Fabales</taxon>
        <taxon>Fabaceae</taxon>
        <taxon>Caesalpinioideae</taxon>
        <taxon>Cassia clade</taxon>
        <taxon>Senna</taxon>
    </lineage>
</organism>
<evidence type="ECO:0000313" key="2">
    <source>
        <dbReference type="EMBL" id="KAF7835753.1"/>
    </source>
</evidence>
<accession>A0A834X1C1</accession>
<proteinExistence type="predicted"/>
<dbReference type="AlphaFoldDB" id="A0A834X1C1"/>
<gene>
    <name evidence="2" type="ORF">G2W53_010612</name>
</gene>
<evidence type="ECO:0000313" key="3">
    <source>
        <dbReference type="Proteomes" id="UP000634136"/>
    </source>
</evidence>
<keyword evidence="3" id="KW-1185">Reference proteome</keyword>
<reference evidence="2" key="1">
    <citation type="submission" date="2020-09" db="EMBL/GenBank/DDBJ databases">
        <title>Genome-Enabled Discovery of Anthraquinone Biosynthesis in Senna tora.</title>
        <authorList>
            <person name="Kang S.-H."/>
            <person name="Pandey R.P."/>
            <person name="Lee C.-M."/>
            <person name="Sim J.-S."/>
            <person name="Jeong J.-T."/>
            <person name="Choi B.-S."/>
            <person name="Jung M."/>
            <person name="Ginzburg D."/>
            <person name="Zhao K."/>
            <person name="Won S.Y."/>
            <person name="Oh T.-J."/>
            <person name="Yu Y."/>
            <person name="Kim N.-H."/>
            <person name="Lee O.R."/>
            <person name="Lee T.-H."/>
            <person name="Bashyal P."/>
            <person name="Kim T.-S."/>
            <person name="Lee W.-H."/>
            <person name="Kawkins C."/>
            <person name="Kim C.-K."/>
            <person name="Kim J.S."/>
            <person name="Ahn B.O."/>
            <person name="Rhee S.Y."/>
            <person name="Sohng J.K."/>
        </authorList>
    </citation>
    <scope>NUCLEOTIDE SEQUENCE</scope>
    <source>
        <tissue evidence="2">Leaf</tissue>
    </source>
</reference>
<protein>
    <submittedName>
        <fullName evidence="2">Uncharacterized protein</fullName>
    </submittedName>
</protein>
<feature type="region of interest" description="Disordered" evidence="1">
    <location>
        <begin position="1"/>
        <end position="21"/>
    </location>
</feature>
<dbReference type="EMBL" id="JAAIUW010000004">
    <property type="protein sequence ID" value="KAF7835753.1"/>
    <property type="molecule type" value="Genomic_DNA"/>
</dbReference>
<evidence type="ECO:0000256" key="1">
    <source>
        <dbReference type="SAM" id="MobiDB-lite"/>
    </source>
</evidence>
<sequence>MEKGDVPKGQTWDGSGRFPKREEEGVFGHIGYAYRR</sequence>
<dbReference type="Proteomes" id="UP000634136">
    <property type="component" value="Unassembled WGS sequence"/>
</dbReference>
<name>A0A834X1C1_9FABA</name>